<gene>
    <name evidence="2" type="ORF">DL762_006591</name>
</gene>
<dbReference type="Proteomes" id="UP000294003">
    <property type="component" value="Unassembled WGS sequence"/>
</dbReference>
<sequence length="88" mass="9785">MSGGAPLIYLLLLCYLFIPPSPNSKTYPSHNPAEMAVDQKREAELLVIPEKDCPWKREIEVATEENDTCRDDASLQETIAKILATPPS</sequence>
<evidence type="ECO:0000256" key="1">
    <source>
        <dbReference type="SAM" id="SignalP"/>
    </source>
</evidence>
<dbReference type="EMBL" id="QJNS01000215">
    <property type="protein sequence ID" value="RYO82482.1"/>
    <property type="molecule type" value="Genomic_DNA"/>
</dbReference>
<evidence type="ECO:0000313" key="3">
    <source>
        <dbReference type="Proteomes" id="UP000294003"/>
    </source>
</evidence>
<keyword evidence="1" id="KW-0732">Signal</keyword>
<keyword evidence="3" id="KW-1185">Reference proteome</keyword>
<feature type="signal peptide" evidence="1">
    <location>
        <begin position="1"/>
        <end position="24"/>
    </location>
</feature>
<accession>A0ABY0H1K6</accession>
<organism evidence="2 3">
    <name type="scientific">Monosporascus cannonballus</name>
    <dbReference type="NCBI Taxonomy" id="155416"/>
    <lineage>
        <taxon>Eukaryota</taxon>
        <taxon>Fungi</taxon>
        <taxon>Dikarya</taxon>
        <taxon>Ascomycota</taxon>
        <taxon>Pezizomycotina</taxon>
        <taxon>Sordariomycetes</taxon>
        <taxon>Xylariomycetidae</taxon>
        <taxon>Xylariales</taxon>
        <taxon>Xylariales incertae sedis</taxon>
        <taxon>Monosporascus</taxon>
    </lineage>
</organism>
<feature type="chain" id="PRO_5046602889" evidence="1">
    <location>
        <begin position="25"/>
        <end position="88"/>
    </location>
</feature>
<evidence type="ECO:0000313" key="2">
    <source>
        <dbReference type="EMBL" id="RYO82482.1"/>
    </source>
</evidence>
<reference evidence="2 3" key="1">
    <citation type="submission" date="2018-06" db="EMBL/GenBank/DDBJ databases">
        <title>Complete Genomes of Monosporascus.</title>
        <authorList>
            <person name="Robinson A.J."/>
            <person name="Natvig D.O."/>
        </authorList>
    </citation>
    <scope>NUCLEOTIDE SEQUENCE [LARGE SCALE GENOMIC DNA]</scope>
    <source>
        <strain evidence="2 3">CBS 609.92</strain>
    </source>
</reference>
<protein>
    <submittedName>
        <fullName evidence="2">Uncharacterized protein</fullName>
    </submittedName>
</protein>
<name>A0ABY0H1K6_9PEZI</name>
<proteinExistence type="predicted"/>
<comment type="caution">
    <text evidence="2">The sequence shown here is derived from an EMBL/GenBank/DDBJ whole genome shotgun (WGS) entry which is preliminary data.</text>
</comment>